<dbReference type="PROSITE" id="PS51257">
    <property type="entry name" value="PROKAR_LIPOPROTEIN"/>
    <property type="match status" value="1"/>
</dbReference>
<feature type="domain" description="DUF4136" evidence="1">
    <location>
        <begin position="22"/>
        <end position="174"/>
    </location>
</feature>
<reference evidence="3" key="1">
    <citation type="submission" date="2016-07" db="EMBL/GenBank/DDBJ databases">
        <title>Nontailed viruses are major unrecognized killers of bacteria in the ocean.</title>
        <authorList>
            <person name="Kauffman K."/>
            <person name="Hussain F."/>
            <person name="Yang J."/>
            <person name="Arevalo P."/>
            <person name="Brown J."/>
            <person name="Cutler M."/>
            <person name="Kelly L."/>
            <person name="Polz M.F."/>
        </authorList>
    </citation>
    <scope>NUCLEOTIDE SEQUENCE [LARGE SCALE GENOMIC DNA]</scope>
    <source>
        <strain evidence="3">10N.286.54.F3</strain>
    </source>
</reference>
<evidence type="ECO:0000313" key="3">
    <source>
        <dbReference type="Proteomes" id="UP000235405"/>
    </source>
</evidence>
<evidence type="ECO:0000259" key="1">
    <source>
        <dbReference type="Pfam" id="PF13590"/>
    </source>
</evidence>
<evidence type="ECO:0000313" key="2">
    <source>
        <dbReference type="EMBL" id="PMF21830.1"/>
    </source>
</evidence>
<dbReference type="RefSeq" id="WP_065682711.1">
    <property type="nucleotide sequence ID" value="NZ_CAWQXJ010000030.1"/>
</dbReference>
<dbReference type="Proteomes" id="UP000235405">
    <property type="component" value="Unassembled WGS sequence"/>
</dbReference>
<sequence>MFRLRYLFFTLLLLLLGCASDVSTDYDSSVSFAGFKTYQYDEPKQSPLTLDAARIKKAVDEEMKFRGISFLESDAQLTVYYEILEESELLADGPTFSFGFGTGSINNVYGAGVSTPTRVKEKKYGKLSISIVETQSNDVIWRSISQRQLTETMDTEDRNEFILDQVKQMFEDYPVPSSNVE</sequence>
<dbReference type="Gene3D" id="3.30.160.670">
    <property type="match status" value="1"/>
</dbReference>
<proteinExistence type="predicted"/>
<name>A0A1C3J3F2_VIBSP</name>
<accession>A0A1C3J3F2</accession>
<organism evidence="2 3">
    <name type="scientific">Vibrio splendidus</name>
    <dbReference type="NCBI Taxonomy" id="29497"/>
    <lineage>
        <taxon>Bacteria</taxon>
        <taxon>Pseudomonadati</taxon>
        <taxon>Pseudomonadota</taxon>
        <taxon>Gammaproteobacteria</taxon>
        <taxon>Vibrionales</taxon>
        <taxon>Vibrionaceae</taxon>
        <taxon>Vibrio</taxon>
    </lineage>
</organism>
<gene>
    <name evidence="2" type="ORF">BCV19_07660</name>
</gene>
<dbReference type="InterPro" id="IPR025411">
    <property type="entry name" value="DUF4136"/>
</dbReference>
<dbReference type="Pfam" id="PF13590">
    <property type="entry name" value="DUF4136"/>
    <property type="match status" value="1"/>
</dbReference>
<dbReference type="EMBL" id="MCSW01000164">
    <property type="protein sequence ID" value="PMF21830.1"/>
    <property type="molecule type" value="Genomic_DNA"/>
</dbReference>
<comment type="caution">
    <text evidence="2">The sequence shown here is derived from an EMBL/GenBank/DDBJ whole genome shotgun (WGS) entry which is preliminary data.</text>
</comment>
<protein>
    <recommendedName>
        <fullName evidence="1">DUF4136 domain-containing protein</fullName>
    </recommendedName>
</protein>
<dbReference type="AlphaFoldDB" id="A0A1C3J3F2"/>